<dbReference type="EMBL" id="FOIW01000002">
    <property type="protein sequence ID" value="SEW15625.1"/>
    <property type="molecule type" value="Genomic_DNA"/>
</dbReference>
<accession>A0A0Q2REZ9</accession>
<reference evidence="3 5" key="3">
    <citation type="submission" date="2016-10" db="EMBL/GenBank/DDBJ databases">
        <authorList>
            <person name="de Groot N.N."/>
        </authorList>
    </citation>
    <scope>NUCLEOTIDE SEQUENCE [LARGE SCALE GENOMIC DNA]</scope>
    <source>
        <strain evidence="3 5">OGL-20</strain>
    </source>
</reference>
<dbReference type="Proteomes" id="UP000250136">
    <property type="component" value="Chromosome"/>
</dbReference>
<protein>
    <recommendedName>
        <fullName evidence="7">HEAT repeat-containing protein</fullName>
    </recommendedName>
</protein>
<reference evidence="2 4" key="1">
    <citation type="submission" date="2015-08" db="EMBL/GenBank/DDBJ databases">
        <title>Thermococcus thioreducens DSM 14981 genome sequencing.</title>
        <authorList>
            <person name="Hong S.-J."/>
            <person name="Kim M.-C."/>
            <person name="Shin J.-H."/>
        </authorList>
    </citation>
    <scope>NUCLEOTIDE SEQUENCE [LARGE SCALE GENOMIC DNA]</scope>
    <source>
        <strain evidence="2 4">DSM 14981</strain>
    </source>
</reference>
<dbReference type="Gene3D" id="1.25.10.10">
    <property type="entry name" value="Leucine-rich Repeat Variant"/>
    <property type="match status" value="1"/>
</dbReference>
<evidence type="ECO:0000313" key="3">
    <source>
        <dbReference type="EMBL" id="SEW15625.1"/>
    </source>
</evidence>
<dbReference type="PATRIC" id="fig|277988.4.peg.983"/>
<proteinExistence type="predicted"/>
<dbReference type="GeneID" id="33333102"/>
<evidence type="ECO:0000313" key="2">
    <source>
        <dbReference type="EMBL" id="KQH82582.1"/>
    </source>
</evidence>
<dbReference type="Proteomes" id="UP000051862">
    <property type="component" value="Unassembled WGS sequence"/>
</dbReference>
<dbReference type="Proteomes" id="UP000182125">
    <property type="component" value="Unassembled WGS sequence"/>
</dbReference>
<dbReference type="InterPro" id="IPR011989">
    <property type="entry name" value="ARM-like"/>
</dbReference>
<dbReference type="STRING" id="277988.SAMN05216170_1935"/>
<dbReference type="InterPro" id="IPR016024">
    <property type="entry name" value="ARM-type_fold"/>
</dbReference>
<reference evidence="1 6" key="2">
    <citation type="submission" date="2016-04" db="EMBL/GenBank/DDBJ databases">
        <title>Complete genome sequence of Thermococcus thioreducens type strain OGL-20P.</title>
        <authorList>
            <person name="Oger P.M."/>
        </authorList>
    </citation>
    <scope>NUCLEOTIDE SEQUENCE [LARGE SCALE GENOMIC DNA]</scope>
    <source>
        <strain evidence="1 6">OGL-20P</strain>
    </source>
</reference>
<evidence type="ECO:0000313" key="4">
    <source>
        <dbReference type="Proteomes" id="UP000051862"/>
    </source>
</evidence>
<dbReference type="AlphaFoldDB" id="A0A0Q2REZ9"/>
<dbReference type="OrthoDB" id="101356at2157"/>
<evidence type="ECO:0000313" key="6">
    <source>
        <dbReference type="Proteomes" id="UP000250136"/>
    </source>
</evidence>
<evidence type="ECO:0000313" key="5">
    <source>
        <dbReference type="Proteomes" id="UP000182125"/>
    </source>
</evidence>
<dbReference type="EMBL" id="LIXN01000007">
    <property type="protein sequence ID" value="KQH82582.1"/>
    <property type="molecule type" value="Genomic_DNA"/>
</dbReference>
<sequence length="317" mass="35207">MDQIRELVMSWRAMDIINIANGDEYVVESLLGLLGDEDTTTRLRALTAIGKLLGDPDGKIKSVVLKKGFNRLVTLLGDEDGRIVSRTLEVLLRLLEGVQIDENRLLTLIEASVPVAERGDTFIYLSLLELFRKLQMPPLSWRVGAKIDGLLNADNIYLRTLGMRLLLNSGSLDGKGKVVLGCITDLLTSSNVLLIEAGLDFLEEVLAFHLSPDMMKHLVRFLHVLKGLENGAESVLVRSRASSVRTEVERVLFSYYRSRTEEALEVIKELLLGRHVEEALHLALILGGTSLLLSLWTGESGDPDPKLMELLMPSRTP</sequence>
<dbReference type="KEGG" id="ttd:A3L14_01730"/>
<keyword evidence="6" id="KW-1185">Reference proteome</keyword>
<name>A0A0Q2REZ9_9EURY</name>
<dbReference type="RefSeq" id="WP_055429163.1">
    <property type="nucleotide sequence ID" value="NZ_CP015105.1"/>
</dbReference>
<dbReference type="EMBL" id="CP015105">
    <property type="protein sequence ID" value="ASJ11684.1"/>
    <property type="molecule type" value="Genomic_DNA"/>
</dbReference>
<dbReference type="SUPFAM" id="SSF48371">
    <property type="entry name" value="ARM repeat"/>
    <property type="match status" value="1"/>
</dbReference>
<evidence type="ECO:0008006" key="7">
    <source>
        <dbReference type="Google" id="ProtNLM"/>
    </source>
</evidence>
<gene>
    <name evidence="1" type="ORF">A3L14_01730</name>
    <name evidence="2" type="ORF">AMR53_04705</name>
    <name evidence="3" type="ORF">SAMN05216170_1935</name>
</gene>
<evidence type="ECO:0000313" key="1">
    <source>
        <dbReference type="EMBL" id="ASJ11684.1"/>
    </source>
</evidence>
<organism evidence="2 4">
    <name type="scientific">Thermococcus thioreducens</name>
    <dbReference type="NCBI Taxonomy" id="277988"/>
    <lineage>
        <taxon>Archaea</taxon>
        <taxon>Methanobacteriati</taxon>
        <taxon>Methanobacteriota</taxon>
        <taxon>Thermococci</taxon>
        <taxon>Thermococcales</taxon>
        <taxon>Thermococcaceae</taxon>
        <taxon>Thermococcus</taxon>
    </lineage>
</organism>